<evidence type="ECO:0000313" key="3">
    <source>
        <dbReference type="EMBL" id="MBD2294731.1"/>
    </source>
</evidence>
<feature type="region of interest" description="Disordered" evidence="1">
    <location>
        <begin position="1"/>
        <end position="64"/>
    </location>
</feature>
<dbReference type="AlphaFoldDB" id="A0A926WJT6"/>
<protein>
    <submittedName>
        <fullName evidence="3">Chromosome segregation ATPase</fullName>
    </submittedName>
</protein>
<dbReference type="EMBL" id="JACJQU010000008">
    <property type="protein sequence ID" value="MBD2294731.1"/>
    <property type="molecule type" value="Genomic_DNA"/>
</dbReference>
<dbReference type="Proteomes" id="UP000662185">
    <property type="component" value="Unassembled WGS sequence"/>
</dbReference>
<evidence type="ECO:0000256" key="1">
    <source>
        <dbReference type="SAM" id="MobiDB-lite"/>
    </source>
</evidence>
<name>A0A926WJT6_9NOST</name>
<keyword evidence="4" id="KW-1185">Reference proteome</keyword>
<gene>
    <name evidence="3" type="ORF">H6G06_14885</name>
</gene>
<feature type="region of interest" description="Disordered" evidence="1">
    <location>
        <begin position="669"/>
        <end position="697"/>
    </location>
</feature>
<evidence type="ECO:0000313" key="4">
    <source>
        <dbReference type="Proteomes" id="UP000662185"/>
    </source>
</evidence>
<feature type="compositionally biased region" description="Low complexity" evidence="1">
    <location>
        <begin position="670"/>
        <end position="697"/>
    </location>
</feature>
<sequence>MTDRDISDSWSPARARKPDQNTRLSRTPEVGTTQPSGVPATGSNFKSVTQQQDKNTEGLPINNHSEESFDTKKIIGKLPRWMKSWVLWSILLTLIPSGIGFISMSMLLKLPSAPNCPKIFWPLASASVRLHCASLAASKQNVNDLLQAIALVRELPENHPLRGQINTFLEEWSRDILKLADQSFQSGNLEEAIATARQIPEDLEARKIVEEQITKWQSTWSKAEEIYQESIKELGQRHWQSAFMLSSKLLRVNNQYWATTKYDELNRIIVTAREDGDKLYKAEGLAKGRSVDNVLAAIKLAESIKSDSYLYQKAQELIPEFGRNMLKLAEAKMDRRDADTALDIARQIPPIASLQSEIDDFIVLGEAQRSAWIGTVSGLEAAIYQAQQIDASREVYEKAQKLIAVWQLEIEDVSRLEKARTLASQGTINDLTAAISEAQQIPDSNPRAQEARQEMGRWRSQVESIQDRPYLERADQIALLDDINSLQTAIAEASQIRSGRALYPEARKKISTWTAKIQRIQDQPYLDQARIIAESGDLNTAIREAQKIASSGRALASEAQTAVDSWQEQIRARENWRKAREVAITGTPEALAEAIRLADRVSNRNVLRMDVNVAIDQWSQQLLQMARSQSEFDISQSIATARLIPRSSSAYRDAQEQIRTWRQFLIPRISPTQLPESSPTPSPEAEQSPASPISDGL</sequence>
<comment type="caution">
    <text evidence="3">The sequence shown here is derived from an EMBL/GenBank/DDBJ whole genome shotgun (WGS) entry which is preliminary data.</text>
</comment>
<dbReference type="RefSeq" id="WP_190561438.1">
    <property type="nucleotide sequence ID" value="NZ_JACJQU010000008.1"/>
</dbReference>
<proteinExistence type="predicted"/>
<keyword evidence="2" id="KW-0472">Membrane</keyword>
<reference evidence="4" key="1">
    <citation type="journal article" date="2020" name="ISME J.">
        <title>Comparative genomics reveals insights into cyanobacterial evolution and habitat adaptation.</title>
        <authorList>
            <person name="Chen M.Y."/>
            <person name="Teng W.K."/>
            <person name="Zhao L."/>
            <person name="Hu C.X."/>
            <person name="Zhou Y.K."/>
            <person name="Han B.P."/>
            <person name="Song L.R."/>
            <person name="Shu W.S."/>
        </authorList>
    </citation>
    <scope>NUCLEOTIDE SEQUENCE [LARGE SCALE GENOMIC DNA]</scope>
    <source>
        <strain evidence="4">FACHB-251</strain>
    </source>
</reference>
<keyword evidence="2" id="KW-0812">Transmembrane</keyword>
<evidence type="ECO:0000256" key="2">
    <source>
        <dbReference type="SAM" id="Phobius"/>
    </source>
</evidence>
<accession>A0A926WJT6</accession>
<feature type="compositionally biased region" description="Polar residues" evidence="1">
    <location>
        <begin position="21"/>
        <end position="53"/>
    </location>
</feature>
<organism evidence="3 4">
    <name type="scientific">Anabaena sphaerica FACHB-251</name>
    <dbReference type="NCBI Taxonomy" id="2692883"/>
    <lineage>
        <taxon>Bacteria</taxon>
        <taxon>Bacillati</taxon>
        <taxon>Cyanobacteriota</taxon>
        <taxon>Cyanophyceae</taxon>
        <taxon>Nostocales</taxon>
        <taxon>Nostocaceae</taxon>
        <taxon>Anabaena</taxon>
    </lineage>
</organism>
<feature type="transmembrane region" description="Helical" evidence="2">
    <location>
        <begin position="85"/>
        <end position="108"/>
    </location>
</feature>
<keyword evidence="2" id="KW-1133">Transmembrane helix</keyword>